<evidence type="ECO:0000256" key="8">
    <source>
        <dbReference type="ARBA" id="ARBA00023065"/>
    </source>
</evidence>
<feature type="transmembrane region" description="Helical" evidence="13">
    <location>
        <begin position="6"/>
        <end position="24"/>
    </location>
</feature>
<dbReference type="PANTHER" id="PTHR39937">
    <property type="entry name" value="ATP SYNTHASE PROTEIN 8"/>
    <property type="match status" value="1"/>
</dbReference>
<gene>
    <name evidence="14" type="primary">ATP8</name>
</gene>
<comment type="subcellular location">
    <subcellularLocation>
        <location evidence="1 12">Mitochondrion membrane</location>
        <topology evidence="1 12">Single-pass membrane protein</topology>
    </subcellularLocation>
</comment>
<evidence type="ECO:0000256" key="12">
    <source>
        <dbReference type="RuleBase" id="RU003661"/>
    </source>
</evidence>
<keyword evidence="10 13" id="KW-0472">Membrane</keyword>
<accession>A0A0U1XHQ0</accession>
<proteinExistence type="inferred from homology"/>
<keyword evidence="3 12" id="KW-0813">Transport</keyword>
<evidence type="ECO:0000256" key="13">
    <source>
        <dbReference type="SAM" id="Phobius"/>
    </source>
</evidence>
<dbReference type="GO" id="GO:0015986">
    <property type="term" value="P:proton motive force-driven ATP synthesis"/>
    <property type="evidence" value="ECO:0007669"/>
    <property type="project" value="InterPro"/>
</dbReference>
<keyword evidence="11" id="KW-0066">ATP synthesis</keyword>
<name>A0A0U1XHQ0_9NEOB</name>
<protein>
    <recommendedName>
        <fullName evidence="12">ATP synthase complex subunit 8</fullName>
    </recommendedName>
</protein>
<evidence type="ECO:0000256" key="6">
    <source>
        <dbReference type="ARBA" id="ARBA00022781"/>
    </source>
</evidence>
<organism evidence="14">
    <name type="scientific">Pelophylax cretensis</name>
    <name type="common">Greek marsh frog</name>
    <dbReference type="NCBI Taxonomy" id="143642"/>
    <lineage>
        <taxon>Eukaryota</taxon>
        <taxon>Metazoa</taxon>
        <taxon>Chordata</taxon>
        <taxon>Craniata</taxon>
        <taxon>Vertebrata</taxon>
        <taxon>Euteleostomi</taxon>
        <taxon>Amphibia</taxon>
        <taxon>Batrachia</taxon>
        <taxon>Anura</taxon>
        <taxon>Neobatrachia</taxon>
        <taxon>Ranoidea</taxon>
        <taxon>Ranidae</taxon>
        <taxon>Pelophylax</taxon>
    </lineage>
</organism>
<dbReference type="Pfam" id="PF00895">
    <property type="entry name" value="ATP-synt_8"/>
    <property type="match status" value="1"/>
</dbReference>
<evidence type="ECO:0000256" key="3">
    <source>
        <dbReference type="ARBA" id="ARBA00022448"/>
    </source>
</evidence>
<keyword evidence="9 12" id="KW-0496">Mitochondrion</keyword>
<keyword evidence="7 13" id="KW-1133">Transmembrane helix</keyword>
<dbReference type="PANTHER" id="PTHR39937:SF1">
    <property type="entry name" value="ATP SYNTHASE PROTEIN 8"/>
    <property type="match status" value="1"/>
</dbReference>
<dbReference type="RefSeq" id="YP_009107312.1">
    <property type="nucleotide sequence ID" value="NC_025575.1"/>
</dbReference>
<evidence type="ECO:0000256" key="9">
    <source>
        <dbReference type="ARBA" id="ARBA00023128"/>
    </source>
</evidence>
<sequence>MPQLNPSPWLLYLILAWFIFLFLAPNKILGHTNLNEPNTKSTKVTKFTWTWPWQ</sequence>
<dbReference type="AlphaFoldDB" id="A0A0U1XHQ0"/>
<evidence type="ECO:0000256" key="2">
    <source>
        <dbReference type="ARBA" id="ARBA00008892"/>
    </source>
</evidence>
<dbReference type="InterPro" id="IPR001421">
    <property type="entry name" value="ATP8_metazoa"/>
</dbReference>
<reference evidence="14" key="1">
    <citation type="journal article" date="2014" name="Mitochondrial DNA">
        <title>Complete mitochondrial genome of the Greek marsh frog Pelophylax cretensis (Anura, Ranidae).</title>
        <authorList>
            <person name="Hofman S."/>
            <person name="Pabijan M."/>
            <person name="Osikowski A."/>
            <person name="Szymura J.M."/>
        </authorList>
    </citation>
    <scope>NUCLEOTIDE SEQUENCE</scope>
    <source>
        <strain evidence="14">CR03</strain>
    </source>
</reference>
<keyword evidence="8 12" id="KW-0406">Ion transport</keyword>
<dbReference type="CTD" id="4509"/>
<dbReference type="EMBL" id="KM677928">
    <property type="protein sequence ID" value="AIU38922.1"/>
    <property type="molecule type" value="Genomic_DNA"/>
</dbReference>
<evidence type="ECO:0000256" key="10">
    <source>
        <dbReference type="ARBA" id="ARBA00023136"/>
    </source>
</evidence>
<geneLocation type="mitochondrion" evidence="14"/>
<dbReference type="GO" id="GO:0015078">
    <property type="term" value="F:proton transmembrane transporter activity"/>
    <property type="evidence" value="ECO:0007669"/>
    <property type="project" value="InterPro"/>
</dbReference>
<keyword evidence="5 12" id="KW-0812">Transmembrane</keyword>
<dbReference type="InterPro" id="IPR050635">
    <property type="entry name" value="ATPase_protein_8"/>
</dbReference>
<dbReference type="GO" id="GO:0045259">
    <property type="term" value="C:proton-transporting ATP synthase complex"/>
    <property type="evidence" value="ECO:0007669"/>
    <property type="project" value="UniProtKB-KW"/>
</dbReference>
<dbReference type="GO" id="GO:0031966">
    <property type="term" value="C:mitochondrial membrane"/>
    <property type="evidence" value="ECO:0007669"/>
    <property type="project" value="UniProtKB-SubCell"/>
</dbReference>
<evidence type="ECO:0000256" key="5">
    <source>
        <dbReference type="ARBA" id="ARBA00022692"/>
    </source>
</evidence>
<evidence type="ECO:0000256" key="4">
    <source>
        <dbReference type="ARBA" id="ARBA00022547"/>
    </source>
</evidence>
<comment type="similarity">
    <text evidence="2 12">Belongs to the ATPase protein 8 family.</text>
</comment>
<keyword evidence="4 12" id="KW-0138">CF(0)</keyword>
<dbReference type="GeneID" id="22161984"/>
<evidence type="ECO:0000256" key="1">
    <source>
        <dbReference type="ARBA" id="ARBA00004304"/>
    </source>
</evidence>
<evidence type="ECO:0000256" key="11">
    <source>
        <dbReference type="ARBA" id="ARBA00023310"/>
    </source>
</evidence>
<evidence type="ECO:0000256" key="7">
    <source>
        <dbReference type="ARBA" id="ARBA00022989"/>
    </source>
</evidence>
<evidence type="ECO:0000313" key="14">
    <source>
        <dbReference type="EMBL" id="AIU38922.1"/>
    </source>
</evidence>
<keyword evidence="6 12" id="KW-0375">Hydrogen ion transport</keyword>